<organism evidence="9 10">
    <name type="scientific">Parendozoicomonas haliclonae</name>
    <dbReference type="NCBI Taxonomy" id="1960125"/>
    <lineage>
        <taxon>Bacteria</taxon>
        <taxon>Pseudomonadati</taxon>
        <taxon>Pseudomonadota</taxon>
        <taxon>Gammaproteobacteria</taxon>
        <taxon>Oceanospirillales</taxon>
        <taxon>Endozoicomonadaceae</taxon>
        <taxon>Parendozoicomonas</taxon>
    </lineage>
</organism>
<dbReference type="PANTHER" id="PTHR30472">
    <property type="entry name" value="FERRIC ENTEROBACTIN TRANSPORT SYSTEM PERMEASE PROTEIN"/>
    <property type="match status" value="1"/>
</dbReference>
<proteinExistence type="inferred from homology"/>
<feature type="transmembrane region" description="Helical" evidence="8">
    <location>
        <begin position="123"/>
        <end position="144"/>
    </location>
</feature>
<dbReference type="GO" id="GO:0022857">
    <property type="term" value="F:transmembrane transporter activity"/>
    <property type="evidence" value="ECO:0007669"/>
    <property type="project" value="InterPro"/>
</dbReference>
<dbReference type="FunFam" id="1.10.3470.10:FF:000001">
    <property type="entry name" value="Vitamin B12 ABC transporter permease BtuC"/>
    <property type="match status" value="1"/>
</dbReference>
<gene>
    <name evidence="9" type="primary">hmuU_3</name>
    <name evidence="9" type="ORF">EHSB41UT_02924</name>
</gene>
<accession>A0A1X7ALG0</accession>
<comment type="subcellular location">
    <subcellularLocation>
        <location evidence="1">Cell membrane</location>
        <topology evidence="1">Multi-pass membrane protein</topology>
    </subcellularLocation>
</comment>
<keyword evidence="5 8" id="KW-0812">Transmembrane</keyword>
<dbReference type="Pfam" id="PF01032">
    <property type="entry name" value="FecCD"/>
    <property type="match status" value="1"/>
</dbReference>
<feature type="transmembrane region" description="Helical" evidence="8">
    <location>
        <begin position="156"/>
        <end position="177"/>
    </location>
</feature>
<dbReference type="Proteomes" id="UP000196573">
    <property type="component" value="Unassembled WGS sequence"/>
</dbReference>
<keyword evidence="10" id="KW-1185">Reference proteome</keyword>
<dbReference type="GO" id="GO:0033214">
    <property type="term" value="P:siderophore-iron import into cell"/>
    <property type="evidence" value="ECO:0007669"/>
    <property type="project" value="TreeGrafter"/>
</dbReference>
<comment type="similarity">
    <text evidence="2">Belongs to the binding-protein-dependent transport system permease family. FecCD subfamily.</text>
</comment>
<protein>
    <submittedName>
        <fullName evidence="9">Hemin transport system permease protein HmuU</fullName>
    </submittedName>
</protein>
<feature type="transmembrane region" description="Helical" evidence="8">
    <location>
        <begin position="314"/>
        <end position="332"/>
    </location>
</feature>
<feature type="transmembrane region" description="Helical" evidence="8">
    <location>
        <begin position="68"/>
        <end position="85"/>
    </location>
</feature>
<evidence type="ECO:0000256" key="5">
    <source>
        <dbReference type="ARBA" id="ARBA00022692"/>
    </source>
</evidence>
<dbReference type="AlphaFoldDB" id="A0A1X7ALG0"/>
<keyword evidence="6 8" id="KW-1133">Transmembrane helix</keyword>
<name>A0A1X7ALG0_9GAMM</name>
<dbReference type="OrthoDB" id="9055647at2"/>
<dbReference type="CDD" id="cd06550">
    <property type="entry name" value="TM_ABC_iron-siderophores_like"/>
    <property type="match status" value="1"/>
</dbReference>
<evidence type="ECO:0000256" key="3">
    <source>
        <dbReference type="ARBA" id="ARBA00022448"/>
    </source>
</evidence>
<dbReference type="RefSeq" id="WP_087111139.1">
    <property type="nucleotide sequence ID" value="NZ_CBCSCN010000006.1"/>
</dbReference>
<dbReference type="InterPro" id="IPR037294">
    <property type="entry name" value="ABC_BtuC-like"/>
</dbReference>
<feature type="transmembrane region" description="Helical" evidence="8">
    <location>
        <begin position="197"/>
        <end position="216"/>
    </location>
</feature>
<feature type="transmembrane region" description="Helical" evidence="8">
    <location>
        <begin position="97"/>
        <end position="117"/>
    </location>
</feature>
<evidence type="ECO:0000256" key="6">
    <source>
        <dbReference type="ARBA" id="ARBA00022989"/>
    </source>
</evidence>
<keyword evidence="4" id="KW-1003">Cell membrane</keyword>
<evidence type="ECO:0000313" key="10">
    <source>
        <dbReference type="Proteomes" id="UP000196573"/>
    </source>
</evidence>
<sequence length="339" mass="35151">MKSYGHSLTCLIFLVTGLFASLVLAIGFGSTDISAGVVLDAMIQGIRGTIDQASVDASVIWHLRLPRTVMAALAGAGLATVGSALQSANRNPLADPYLFGIASGASLGAVVVLTQTGLFLGDITLPLGAFIGALGSVGLVLTMAGSLQQTSVERMILSGVAVSFVLMALTNLMLFLAETRAVASAMFWMMGGLDRALWNQLLFPAIALVGGVMFLFSKADALNAMMCGDESALTLGVDVPRLRYQIFGIAALITATIVAIAGAIGFVGLMVPHAVRLLSGADNRLVLPFSALSGAIFLIWVDVMARTIAAPQEIPVGILTAAFGSVFMVIYMKNRGGHS</sequence>
<dbReference type="EMBL" id="FWPT01000006">
    <property type="protein sequence ID" value="SMA48840.1"/>
    <property type="molecule type" value="Genomic_DNA"/>
</dbReference>
<evidence type="ECO:0000256" key="1">
    <source>
        <dbReference type="ARBA" id="ARBA00004651"/>
    </source>
</evidence>
<evidence type="ECO:0000256" key="4">
    <source>
        <dbReference type="ARBA" id="ARBA00022475"/>
    </source>
</evidence>
<evidence type="ECO:0000256" key="7">
    <source>
        <dbReference type="ARBA" id="ARBA00023136"/>
    </source>
</evidence>
<evidence type="ECO:0000256" key="2">
    <source>
        <dbReference type="ARBA" id="ARBA00007935"/>
    </source>
</evidence>
<feature type="transmembrane region" description="Helical" evidence="8">
    <location>
        <begin position="285"/>
        <end position="302"/>
    </location>
</feature>
<keyword evidence="7 8" id="KW-0472">Membrane</keyword>
<feature type="transmembrane region" description="Helical" evidence="8">
    <location>
        <begin position="246"/>
        <end position="273"/>
    </location>
</feature>
<evidence type="ECO:0000256" key="8">
    <source>
        <dbReference type="SAM" id="Phobius"/>
    </source>
</evidence>
<evidence type="ECO:0000313" key="9">
    <source>
        <dbReference type="EMBL" id="SMA48840.1"/>
    </source>
</evidence>
<reference evidence="9 10" key="1">
    <citation type="submission" date="2017-03" db="EMBL/GenBank/DDBJ databases">
        <authorList>
            <person name="Afonso C.L."/>
            <person name="Miller P.J."/>
            <person name="Scott M.A."/>
            <person name="Spackman E."/>
            <person name="Goraichik I."/>
            <person name="Dimitrov K.M."/>
            <person name="Suarez D.L."/>
            <person name="Swayne D.E."/>
        </authorList>
    </citation>
    <scope>NUCLEOTIDE SEQUENCE [LARGE SCALE GENOMIC DNA]</scope>
    <source>
        <strain evidence="9">SB41UT1</strain>
    </source>
</reference>
<dbReference type="SUPFAM" id="SSF81345">
    <property type="entry name" value="ABC transporter involved in vitamin B12 uptake, BtuC"/>
    <property type="match status" value="1"/>
</dbReference>
<dbReference type="Gene3D" id="1.10.3470.10">
    <property type="entry name" value="ABC transporter involved in vitamin B12 uptake, BtuC"/>
    <property type="match status" value="1"/>
</dbReference>
<dbReference type="GO" id="GO:0005886">
    <property type="term" value="C:plasma membrane"/>
    <property type="evidence" value="ECO:0007669"/>
    <property type="project" value="UniProtKB-SubCell"/>
</dbReference>
<keyword evidence="3" id="KW-0813">Transport</keyword>
<dbReference type="InterPro" id="IPR000522">
    <property type="entry name" value="ABC_transptr_permease_BtuC"/>
</dbReference>
<dbReference type="PANTHER" id="PTHR30472:SF67">
    <property type="entry name" value="PERMEASE OF ABC TRANSPORTER-RELATED"/>
    <property type="match status" value="1"/>
</dbReference>